<sequence>MYEELPAPAGLRCRWRRSSTTTEVGRVVPDGCTDIIFSATGGEVFVAGPDTSGKVTEMGPTDLHAVRFDPGVGPAVLGVPAHALRDLRVPLAELWGRTDRLCEELSSAPDPSAVLARVAVERLRATPPDPLTQAIATAVRTCGVADLADRLGLSARQLHRRSLAAFGYGPKALQRILRFDEAMSLAWRGVPFADIAHRTGYADQAHLSREVRELAGVPLGQLIRP</sequence>
<evidence type="ECO:0000256" key="3">
    <source>
        <dbReference type="ARBA" id="ARBA00023163"/>
    </source>
</evidence>
<dbReference type="SMART" id="SM00342">
    <property type="entry name" value="HTH_ARAC"/>
    <property type="match status" value="1"/>
</dbReference>
<gene>
    <name evidence="5" type="ORF">GCM10010185_14030</name>
</gene>
<dbReference type="Pfam" id="PF20240">
    <property type="entry name" value="DUF6597"/>
    <property type="match status" value="1"/>
</dbReference>
<reference evidence="5" key="1">
    <citation type="journal article" date="2014" name="Int. J. Syst. Evol. Microbiol.">
        <title>Complete genome sequence of Corynebacterium casei LMG S-19264T (=DSM 44701T), isolated from a smear-ripened cheese.</title>
        <authorList>
            <consortium name="US DOE Joint Genome Institute (JGI-PGF)"/>
            <person name="Walter F."/>
            <person name="Albersmeier A."/>
            <person name="Kalinowski J."/>
            <person name="Ruckert C."/>
        </authorList>
    </citation>
    <scope>NUCLEOTIDE SEQUENCE</scope>
    <source>
        <strain evidence="5">JCM 3313</strain>
    </source>
</reference>
<dbReference type="InterPro" id="IPR046532">
    <property type="entry name" value="DUF6597"/>
</dbReference>
<dbReference type="PANTHER" id="PTHR46796">
    <property type="entry name" value="HTH-TYPE TRANSCRIPTIONAL ACTIVATOR RHAS-RELATED"/>
    <property type="match status" value="1"/>
</dbReference>
<protein>
    <submittedName>
        <fullName evidence="5">AraC family transcriptional regulator</fullName>
    </submittedName>
</protein>
<dbReference type="InterPro" id="IPR050204">
    <property type="entry name" value="AraC_XylS_family_regulators"/>
</dbReference>
<feature type="domain" description="HTH araC/xylS-type" evidence="4">
    <location>
        <begin position="144"/>
        <end position="225"/>
    </location>
</feature>
<evidence type="ECO:0000313" key="5">
    <source>
        <dbReference type="EMBL" id="GGP43575.1"/>
    </source>
</evidence>
<dbReference type="AlphaFoldDB" id="A0A918EDE3"/>
<dbReference type="EMBL" id="BMRG01000002">
    <property type="protein sequence ID" value="GGP43575.1"/>
    <property type="molecule type" value="Genomic_DNA"/>
</dbReference>
<dbReference type="PROSITE" id="PS01124">
    <property type="entry name" value="HTH_ARAC_FAMILY_2"/>
    <property type="match status" value="1"/>
</dbReference>
<keyword evidence="6" id="KW-1185">Reference proteome</keyword>
<keyword evidence="3" id="KW-0804">Transcription</keyword>
<evidence type="ECO:0000256" key="1">
    <source>
        <dbReference type="ARBA" id="ARBA00023015"/>
    </source>
</evidence>
<evidence type="ECO:0000256" key="2">
    <source>
        <dbReference type="ARBA" id="ARBA00023125"/>
    </source>
</evidence>
<evidence type="ECO:0000259" key="4">
    <source>
        <dbReference type="PROSITE" id="PS01124"/>
    </source>
</evidence>
<dbReference type="Pfam" id="PF12833">
    <property type="entry name" value="HTH_18"/>
    <property type="match status" value="1"/>
</dbReference>
<dbReference type="InterPro" id="IPR018060">
    <property type="entry name" value="HTH_AraC"/>
</dbReference>
<dbReference type="GO" id="GO:0043565">
    <property type="term" value="F:sequence-specific DNA binding"/>
    <property type="evidence" value="ECO:0007669"/>
    <property type="project" value="InterPro"/>
</dbReference>
<keyword evidence="1" id="KW-0805">Transcription regulation</keyword>
<dbReference type="RefSeq" id="WP_229795187.1">
    <property type="nucleotide sequence ID" value="NZ_BMRG01000002.1"/>
</dbReference>
<reference evidence="5" key="2">
    <citation type="submission" date="2020-09" db="EMBL/GenBank/DDBJ databases">
        <authorList>
            <person name="Sun Q."/>
            <person name="Ohkuma M."/>
        </authorList>
    </citation>
    <scope>NUCLEOTIDE SEQUENCE</scope>
    <source>
        <strain evidence="5">JCM 3313</strain>
    </source>
</reference>
<dbReference type="GO" id="GO:0003700">
    <property type="term" value="F:DNA-binding transcription factor activity"/>
    <property type="evidence" value="ECO:0007669"/>
    <property type="project" value="InterPro"/>
</dbReference>
<dbReference type="PANTHER" id="PTHR46796:SF15">
    <property type="entry name" value="BLL1074 PROTEIN"/>
    <property type="match status" value="1"/>
</dbReference>
<keyword evidence="2" id="KW-0238">DNA-binding</keyword>
<accession>A0A918EDE3</accession>
<dbReference type="Gene3D" id="1.10.10.60">
    <property type="entry name" value="Homeodomain-like"/>
    <property type="match status" value="1"/>
</dbReference>
<proteinExistence type="predicted"/>
<comment type="caution">
    <text evidence="5">The sequence shown here is derived from an EMBL/GenBank/DDBJ whole genome shotgun (WGS) entry which is preliminary data.</text>
</comment>
<evidence type="ECO:0000313" key="6">
    <source>
        <dbReference type="Proteomes" id="UP000639606"/>
    </source>
</evidence>
<organism evidence="5 6">
    <name type="scientific">Saccharothrix coeruleofusca</name>
    <dbReference type="NCBI Taxonomy" id="33919"/>
    <lineage>
        <taxon>Bacteria</taxon>
        <taxon>Bacillati</taxon>
        <taxon>Actinomycetota</taxon>
        <taxon>Actinomycetes</taxon>
        <taxon>Pseudonocardiales</taxon>
        <taxon>Pseudonocardiaceae</taxon>
        <taxon>Saccharothrix</taxon>
    </lineage>
</organism>
<name>A0A918EDE3_9PSEU</name>
<dbReference type="Proteomes" id="UP000639606">
    <property type="component" value="Unassembled WGS sequence"/>
</dbReference>